<dbReference type="InterPro" id="IPR050721">
    <property type="entry name" value="Trk_Ktr_HKT_K-transport"/>
</dbReference>
<evidence type="ECO:0000259" key="8">
    <source>
        <dbReference type="PROSITE" id="PS51202"/>
    </source>
</evidence>
<evidence type="ECO:0000313" key="10">
    <source>
        <dbReference type="Proteomes" id="UP000304864"/>
    </source>
</evidence>
<keyword evidence="2" id="KW-0813">Transport</keyword>
<dbReference type="InterPro" id="IPR036721">
    <property type="entry name" value="RCK_C_sf"/>
</dbReference>
<dbReference type="PANTHER" id="PTHR43833:SF5">
    <property type="entry name" value="TRK SYSTEM POTASSIUM UPTAKE PROTEIN TRKA"/>
    <property type="match status" value="1"/>
</dbReference>
<dbReference type="SUPFAM" id="SSF51735">
    <property type="entry name" value="NAD(P)-binding Rossmann-fold domains"/>
    <property type="match status" value="2"/>
</dbReference>
<dbReference type="NCBIfam" id="NF007031">
    <property type="entry name" value="PRK09496.1-2"/>
    <property type="match status" value="1"/>
</dbReference>
<gene>
    <name evidence="9" type="primary">trkA</name>
    <name evidence="9" type="ORF">FE785_01040</name>
</gene>
<dbReference type="KEGG" id="thig:FE785_01040"/>
<dbReference type="InterPro" id="IPR006036">
    <property type="entry name" value="K_uptake_TrkA"/>
</dbReference>
<dbReference type="RefSeq" id="WP_138563553.1">
    <property type="nucleotide sequence ID" value="NZ_CP040602.1"/>
</dbReference>
<dbReference type="NCBIfam" id="NF007032">
    <property type="entry name" value="PRK09496.1-4"/>
    <property type="match status" value="1"/>
</dbReference>
<reference evidence="9 10" key="1">
    <citation type="submission" date="2019-05" db="EMBL/GenBank/DDBJ databases">
        <title>Thiomicrorhabdus sediminis sp. nov, a novel sulfur-oxidizing bacterium isolated from coastal sediment.</title>
        <authorList>
            <person name="Liu X."/>
        </authorList>
    </citation>
    <scope>NUCLEOTIDE SEQUENCE [LARGE SCALE GENOMIC DNA]</scope>
    <source>
        <strain evidence="9 10">G1</strain>
    </source>
</reference>
<dbReference type="PANTHER" id="PTHR43833">
    <property type="entry name" value="POTASSIUM CHANNEL PROTEIN 2-RELATED-RELATED"/>
    <property type="match status" value="1"/>
</dbReference>
<feature type="domain" description="RCK C-terminal" evidence="8">
    <location>
        <begin position="146"/>
        <end position="235"/>
    </location>
</feature>
<dbReference type="NCBIfam" id="NF007030">
    <property type="entry name" value="PRK09496.1-1"/>
    <property type="match status" value="1"/>
</dbReference>
<dbReference type="Pfam" id="PF02080">
    <property type="entry name" value="TrkA_C"/>
    <property type="match status" value="2"/>
</dbReference>
<protein>
    <recommendedName>
        <fullName evidence="1">Trk system potassium uptake protein TrkA</fullName>
    </recommendedName>
</protein>
<dbReference type="PROSITE" id="PS51201">
    <property type="entry name" value="RCK_N"/>
    <property type="match status" value="2"/>
</dbReference>
<organism evidence="9 10">
    <name type="scientific">Thiomicrorhabdus sediminis</name>
    <dbReference type="NCBI Taxonomy" id="2580412"/>
    <lineage>
        <taxon>Bacteria</taxon>
        <taxon>Pseudomonadati</taxon>
        <taxon>Pseudomonadota</taxon>
        <taxon>Gammaproteobacteria</taxon>
        <taxon>Thiotrichales</taxon>
        <taxon>Piscirickettsiaceae</taxon>
        <taxon>Thiomicrorhabdus</taxon>
    </lineage>
</organism>
<keyword evidence="10" id="KW-1185">Reference proteome</keyword>
<dbReference type="FunFam" id="3.40.50.720:FF:000042">
    <property type="entry name" value="Trk system potassium transporter TrkA"/>
    <property type="match status" value="1"/>
</dbReference>
<evidence type="ECO:0000256" key="4">
    <source>
        <dbReference type="ARBA" id="ARBA00022958"/>
    </source>
</evidence>
<evidence type="ECO:0000256" key="1">
    <source>
        <dbReference type="ARBA" id="ARBA00017378"/>
    </source>
</evidence>
<accession>A0A4P9K365</accession>
<dbReference type="Gene3D" id="3.40.50.720">
    <property type="entry name" value="NAD(P)-binding Rossmann-like Domain"/>
    <property type="match status" value="2"/>
</dbReference>
<sequence>MNIVILGAGQVGSSLAELLAQENNDVTVVDLNRLNLQRLQDRLDIRTVAGHASHPDILAQAGCEEADMLIAATQNDETNILACHLAHSMFKTQKKIARVRSRSYLDHPELFDRTQNTMAIPIDVLISPETLVTEYILQLIAYPGSLQVIDFAGGKVRLVAMRAYAEGFLVNKQIRALSYHLPENIKTRIVAIYRRNKAVIPTGDTVIKAGDEVFFLAEADHIPIIVNELRRFKERPSRRIMIGGGGNIGFSLAQALEKHHQVKLIDHNMQQAREVAESLDNTVIIHGDISDKDLLVEENIEEIDLFVSVTNNDEANIISGMMAKKLGVHRVISLVNNQSYVELIQRNSIDIALSADSITTSHLLSHTRKGDTIKVATLRRGAAEAMEVVAHGSENSSEIIGKTIGEVKWPSDITVGCIIRGGKVIIAHHSLEIEAEDHAIIFLTNPESAEQIARLFSPEEKSSWFNF</sequence>
<dbReference type="GO" id="GO:0015079">
    <property type="term" value="F:potassium ion transmembrane transporter activity"/>
    <property type="evidence" value="ECO:0007669"/>
    <property type="project" value="InterPro"/>
</dbReference>
<dbReference type="InterPro" id="IPR003148">
    <property type="entry name" value="RCK_N"/>
</dbReference>
<dbReference type="Proteomes" id="UP000304864">
    <property type="component" value="Chromosome"/>
</dbReference>
<dbReference type="PROSITE" id="PS51202">
    <property type="entry name" value="RCK_C"/>
    <property type="match status" value="2"/>
</dbReference>
<evidence type="ECO:0000313" key="9">
    <source>
        <dbReference type="EMBL" id="QCU89314.1"/>
    </source>
</evidence>
<proteinExistence type="predicted"/>
<feature type="domain" description="RCK N-terminal" evidence="7">
    <location>
        <begin position="237"/>
        <end position="353"/>
    </location>
</feature>
<dbReference type="OrthoDB" id="9775180at2"/>
<dbReference type="EMBL" id="CP040602">
    <property type="protein sequence ID" value="QCU89314.1"/>
    <property type="molecule type" value="Genomic_DNA"/>
</dbReference>
<dbReference type="GO" id="GO:0005886">
    <property type="term" value="C:plasma membrane"/>
    <property type="evidence" value="ECO:0007669"/>
    <property type="project" value="InterPro"/>
</dbReference>
<evidence type="ECO:0000259" key="7">
    <source>
        <dbReference type="PROSITE" id="PS51201"/>
    </source>
</evidence>
<keyword evidence="3" id="KW-0633">Potassium transport</keyword>
<keyword evidence="4" id="KW-0630">Potassium</keyword>
<evidence type="ECO:0000256" key="2">
    <source>
        <dbReference type="ARBA" id="ARBA00022448"/>
    </source>
</evidence>
<feature type="domain" description="RCK N-terminal" evidence="7">
    <location>
        <begin position="1"/>
        <end position="126"/>
    </location>
</feature>
<dbReference type="InterPro" id="IPR006037">
    <property type="entry name" value="RCK_C"/>
</dbReference>
<name>A0A4P9K365_9GAMM</name>
<dbReference type="Pfam" id="PF02254">
    <property type="entry name" value="TrkA_N"/>
    <property type="match status" value="2"/>
</dbReference>
<keyword evidence="5" id="KW-0520">NAD</keyword>
<evidence type="ECO:0000256" key="5">
    <source>
        <dbReference type="ARBA" id="ARBA00023027"/>
    </source>
</evidence>
<dbReference type="PRINTS" id="PR00335">
    <property type="entry name" value="KUPTAKETRKA"/>
</dbReference>
<feature type="domain" description="RCK C-terminal" evidence="8">
    <location>
        <begin position="373"/>
        <end position="458"/>
    </location>
</feature>
<dbReference type="NCBIfam" id="NF007039">
    <property type="entry name" value="PRK09496.3-2"/>
    <property type="match status" value="1"/>
</dbReference>
<keyword evidence="6" id="KW-0406">Ion transport</keyword>
<dbReference type="InterPro" id="IPR036291">
    <property type="entry name" value="NAD(P)-bd_dom_sf"/>
</dbReference>
<evidence type="ECO:0000256" key="6">
    <source>
        <dbReference type="ARBA" id="ARBA00023065"/>
    </source>
</evidence>
<dbReference type="SUPFAM" id="SSF116726">
    <property type="entry name" value="TrkA C-terminal domain-like"/>
    <property type="match status" value="2"/>
</dbReference>
<evidence type="ECO:0000256" key="3">
    <source>
        <dbReference type="ARBA" id="ARBA00022538"/>
    </source>
</evidence>
<dbReference type="Gene3D" id="3.30.70.1450">
    <property type="entry name" value="Regulator of K+ conductance, C-terminal domain"/>
    <property type="match status" value="2"/>
</dbReference>
<dbReference type="AlphaFoldDB" id="A0A4P9K365"/>